<dbReference type="SUPFAM" id="SSF47986">
    <property type="entry name" value="DEATH domain"/>
    <property type="match status" value="1"/>
</dbReference>
<keyword evidence="1" id="KW-0175">Coiled coil</keyword>
<dbReference type="STRING" id="188477.A0A433U9V2"/>
<protein>
    <recommendedName>
        <fullName evidence="3">CARD domain-containing protein</fullName>
    </recommendedName>
</protein>
<evidence type="ECO:0000313" key="4">
    <source>
        <dbReference type="EMBL" id="RUS90590.1"/>
    </source>
</evidence>
<name>A0A433U9V2_ELYCH</name>
<dbReference type="InterPro" id="IPR011029">
    <property type="entry name" value="DEATH-like_dom_sf"/>
</dbReference>
<dbReference type="Proteomes" id="UP000271974">
    <property type="component" value="Unassembled WGS sequence"/>
</dbReference>
<dbReference type="GO" id="GO:0042981">
    <property type="term" value="P:regulation of apoptotic process"/>
    <property type="evidence" value="ECO:0007669"/>
    <property type="project" value="InterPro"/>
</dbReference>
<dbReference type="Pfam" id="PF00619">
    <property type="entry name" value="CARD"/>
    <property type="match status" value="1"/>
</dbReference>
<evidence type="ECO:0000256" key="1">
    <source>
        <dbReference type="SAM" id="Coils"/>
    </source>
</evidence>
<sequence>MSRAVVTRGRMMSEDEQRVQLNAVFIEDEVDGADLVTSLFAARIISADDKDSITSPGARLDRTRRLLEIIMLRGPLAYQELLVALESQGYDHVAYRLRNTDLERPASKFGGYSESAPRPVTQRAVYTGTDHGKRVASPPFALSLRDVTIATGACFASATSSLSVSYSSSYGQTSAAAAVDSQAADVEDTVSSIDGRIKRVEDAFFILSRRVTRVEDNCTKAVDIPEEELQTVKDDLAYLKKETLEQVRELIAENERKDAIIKKLSLEIEDRQAKLASAQVKIENLEQRIKELEMKNVLCGAARAEVTPGGNTSRGGMPGAQDQTAGASGQGRTEGHRHRQSAGQRC</sequence>
<dbReference type="InterPro" id="IPR001315">
    <property type="entry name" value="CARD"/>
</dbReference>
<evidence type="ECO:0000256" key="2">
    <source>
        <dbReference type="SAM" id="MobiDB-lite"/>
    </source>
</evidence>
<feature type="region of interest" description="Disordered" evidence="2">
    <location>
        <begin position="307"/>
        <end position="346"/>
    </location>
</feature>
<comment type="caution">
    <text evidence="4">The sequence shown here is derived from an EMBL/GenBank/DDBJ whole genome shotgun (WGS) entry which is preliminary data.</text>
</comment>
<proteinExistence type="predicted"/>
<feature type="compositionally biased region" description="Polar residues" evidence="2">
    <location>
        <begin position="321"/>
        <end position="331"/>
    </location>
</feature>
<dbReference type="CDD" id="cd01671">
    <property type="entry name" value="CARD"/>
    <property type="match status" value="1"/>
</dbReference>
<keyword evidence="5" id="KW-1185">Reference proteome</keyword>
<evidence type="ECO:0000259" key="3">
    <source>
        <dbReference type="PROSITE" id="PS50209"/>
    </source>
</evidence>
<dbReference type="Gene3D" id="1.10.533.10">
    <property type="entry name" value="Death Domain, Fas"/>
    <property type="match status" value="1"/>
</dbReference>
<gene>
    <name evidence="4" type="ORF">EGW08_001678</name>
</gene>
<dbReference type="OrthoDB" id="6140756at2759"/>
<evidence type="ECO:0000313" key="5">
    <source>
        <dbReference type="Proteomes" id="UP000271974"/>
    </source>
</evidence>
<dbReference type="EMBL" id="RQTK01000029">
    <property type="protein sequence ID" value="RUS90590.1"/>
    <property type="molecule type" value="Genomic_DNA"/>
</dbReference>
<reference evidence="4 5" key="1">
    <citation type="submission" date="2019-01" db="EMBL/GenBank/DDBJ databases">
        <title>A draft genome assembly of the solar-powered sea slug Elysia chlorotica.</title>
        <authorList>
            <person name="Cai H."/>
            <person name="Li Q."/>
            <person name="Fang X."/>
            <person name="Li J."/>
            <person name="Curtis N.E."/>
            <person name="Altenburger A."/>
            <person name="Shibata T."/>
            <person name="Feng M."/>
            <person name="Maeda T."/>
            <person name="Schwartz J.A."/>
            <person name="Shigenobu S."/>
            <person name="Lundholm N."/>
            <person name="Nishiyama T."/>
            <person name="Yang H."/>
            <person name="Hasebe M."/>
            <person name="Li S."/>
            <person name="Pierce S.K."/>
            <person name="Wang J."/>
        </authorList>
    </citation>
    <scope>NUCLEOTIDE SEQUENCE [LARGE SCALE GENOMIC DNA]</scope>
    <source>
        <strain evidence="4">EC2010</strain>
        <tissue evidence="4">Whole organism of an adult</tissue>
    </source>
</reference>
<dbReference type="PROSITE" id="PS50209">
    <property type="entry name" value="CARD"/>
    <property type="match status" value="1"/>
</dbReference>
<feature type="domain" description="CARD" evidence="3">
    <location>
        <begin position="11"/>
        <end position="100"/>
    </location>
</feature>
<organism evidence="4 5">
    <name type="scientific">Elysia chlorotica</name>
    <name type="common">Eastern emerald elysia</name>
    <name type="synonym">Sea slug</name>
    <dbReference type="NCBI Taxonomy" id="188477"/>
    <lineage>
        <taxon>Eukaryota</taxon>
        <taxon>Metazoa</taxon>
        <taxon>Spiralia</taxon>
        <taxon>Lophotrochozoa</taxon>
        <taxon>Mollusca</taxon>
        <taxon>Gastropoda</taxon>
        <taxon>Heterobranchia</taxon>
        <taxon>Euthyneura</taxon>
        <taxon>Panpulmonata</taxon>
        <taxon>Sacoglossa</taxon>
        <taxon>Placobranchoidea</taxon>
        <taxon>Plakobranchidae</taxon>
        <taxon>Elysia</taxon>
    </lineage>
</organism>
<dbReference type="AlphaFoldDB" id="A0A433U9V2"/>
<feature type="coiled-coil region" evidence="1">
    <location>
        <begin position="247"/>
        <end position="302"/>
    </location>
</feature>
<accession>A0A433U9V2</accession>